<gene>
    <name evidence="1" type="ORF">DHW29_13545</name>
</gene>
<dbReference type="AlphaFoldDB" id="A0A3D2SQM8"/>
<reference evidence="1 2" key="1">
    <citation type="journal article" date="2018" name="Nat. Biotechnol.">
        <title>A standardized bacterial taxonomy based on genome phylogeny substantially revises the tree of life.</title>
        <authorList>
            <person name="Parks D.H."/>
            <person name="Chuvochina M."/>
            <person name="Waite D.W."/>
            <person name="Rinke C."/>
            <person name="Skarshewski A."/>
            <person name="Chaumeil P.A."/>
            <person name="Hugenholtz P."/>
        </authorList>
    </citation>
    <scope>NUCLEOTIDE SEQUENCE [LARGE SCALE GENOMIC DNA]</scope>
    <source>
        <strain evidence="1">UBA9669</strain>
    </source>
</reference>
<dbReference type="EMBL" id="DPVE01000233">
    <property type="protein sequence ID" value="HCK31102.1"/>
    <property type="molecule type" value="Genomic_DNA"/>
</dbReference>
<accession>A0A3D2SQM8</accession>
<name>A0A3D2SQM8_9GAMM</name>
<evidence type="ECO:0008006" key="3">
    <source>
        <dbReference type="Google" id="ProtNLM"/>
    </source>
</evidence>
<comment type="caution">
    <text evidence="1">The sequence shown here is derived from an EMBL/GenBank/DDBJ whole genome shotgun (WGS) entry which is preliminary data.</text>
</comment>
<evidence type="ECO:0000313" key="2">
    <source>
        <dbReference type="Proteomes" id="UP000263596"/>
    </source>
</evidence>
<organism evidence="1 2">
    <name type="scientific">Acinetobacter ursingii</name>
    <dbReference type="NCBI Taxonomy" id="108980"/>
    <lineage>
        <taxon>Bacteria</taxon>
        <taxon>Pseudomonadati</taxon>
        <taxon>Pseudomonadota</taxon>
        <taxon>Gammaproteobacteria</taxon>
        <taxon>Moraxellales</taxon>
        <taxon>Moraxellaceae</taxon>
        <taxon>Acinetobacter</taxon>
    </lineage>
</organism>
<proteinExistence type="predicted"/>
<evidence type="ECO:0000313" key="1">
    <source>
        <dbReference type="EMBL" id="HCK31102.1"/>
    </source>
</evidence>
<sequence>MSLSEMAIWKAYRLKHGSLNIGRRIEQAIGGALAFYANSNRGKNGKEISPYAFMPHEQKPKVIEMDAEDYLNSWVGK</sequence>
<dbReference type="Proteomes" id="UP000263596">
    <property type="component" value="Unassembled WGS sequence"/>
</dbReference>
<protein>
    <recommendedName>
        <fullName evidence="3">Phage tail protein</fullName>
    </recommendedName>
</protein>